<evidence type="ECO:0000313" key="2">
    <source>
        <dbReference type="Proteomes" id="UP000799755"/>
    </source>
</evidence>
<accession>A0ACB6QKD2</accession>
<name>A0ACB6QKD2_9PLEO</name>
<keyword evidence="2" id="KW-1185">Reference proteome</keyword>
<evidence type="ECO:0000313" key="1">
    <source>
        <dbReference type="EMBL" id="KAF2466975.1"/>
    </source>
</evidence>
<reference evidence="1" key="1">
    <citation type="journal article" date="2020" name="Stud. Mycol.">
        <title>101 Dothideomycetes genomes: a test case for predicting lifestyles and emergence of pathogens.</title>
        <authorList>
            <person name="Haridas S."/>
            <person name="Albert R."/>
            <person name="Binder M."/>
            <person name="Bloem J."/>
            <person name="Labutti K."/>
            <person name="Salamov A."/>
            <person name="Andreopoulos B."/>
            <person name="Baker S."/>
            <person name="Barry K."/>
            <person name="Bills G."/>
            <person name="Bluhm B."/>
            <person name="Cannon C."/>
            <person name="Castanera R."/>
            <person name="Culley D."/>
            <person name="Daum C."/>
            <person name="Ezra D."/>
            <person name="Gonzalez J."/>
            <person name="Henrissat B."/>
            <person name="Kuo A."/>
            <person name="Liang C."/>
            <person name="Lipzen A."/>
            <person name="Lutzoni F."/>
            <person name="Magnuson J."/>
            <person name="Mondo S."/>
            <person name="Nolan M."/>
            <person name="Ohm R."/>
            <person name="Pangilinan J."/>
            <person name="Park H.-J."/>
            <person name="Ramirez L."/>
            <person name="Alfaro M."/>
            <person name="Sun H."/>
            <person name="Tritt A."/>
            <person name="Yoshinaga Y."/>
            <person name="Zwiers L.-H."/>
            <person name="Turgeon B."/>
            <person name="Goodwin S."/>
            <person name="Spatafora J."/>
            <person name="Crous P."/>
            <person name="Grigoriev I."/>
        </authorList>
    </citation>
    <scope>NUCLEOTIDE SEQUENCE</scope>
    <source>
        <strain evidence="1">ATCC 200398</strain>
    </source>
</reference>
<gene>
    <name evidence="1" type="ORF">BDR25DRAFT_267732</name>
</gene>
<proteinExistence type="predicted"/>
<organism evidence="1 2">
    <name type="scientific">Lindgomyces ingoldianus</name>
    <dbReference type="NCBI Taxonomy" id="673940"/>
    <lineage>
        <taxon>Eukaryota</taxon>
        <taxon>Fungi</taxon>
        <taxon>Dikarya</taxon>
        <taxon>Ascomycota</taxon>
        <taxon>Pezizomycotina</taxon>
        <taxon>Dothideomycetes</taxon>
        <taxon>Pleosporomycetidae</taxon>
        <taxon>Pleosporales</taxon>
        <taxon>Lindgomycetaceae</taxon>
        <taxon>Lindgomyces</taxon>
    </lineage>
</organism>
<comment type="caution">
    <text evidence="1">The sequence shown here is derived from an EMBL/GenBank/DDBJ whole genome shotgun (WGS) entry which is preliminary data.</text>
</comment>
<sequence>MVSQKQPVYVLGVGMTKFIKPRGKVDYPELGFEAGIKAMLDAHINYDDVDQGVACYCYGDSTCGQRVFYQFGMTGIPIYNVNNNCSTGSTGLYMGRNMIAHGAADCVLVVGFEKMFPGSLQSFFQDRANPTGTAGLMMKETRGVTKAPGAAQMFGNAGREHMEKYGSRHEDFAEIARVNHAHSKNNPYSQFQDEYTLEQIMKAPMIHAPLTKLQCCPTSDGSAAAVLVSQAFLDARPELKSQAILIAGQCLATDKPDLFNRSAIELIGYSMSELAANTALKEANVSPSEVKVCELHDCFSANEMVTIEALGLAPRGKAHELIRKGGITYGGQVVINPSGGLISKGHPLGATGLAQCAELVWHMRGWANNRSVKDTTVALQHNLGLGGAVVVTVYKRADGKAATDVPNSEVGKMNGLGYNPAVEAKGFTKAHVDQVRSKKARSEWAIQDIEQKVEARF</sequence>
<protein>
    <submittedName>
        <fullName evidence="1">Non-specific lipid-transfer protein</fullName>
    </submittedName>
</protein>
<dbReference type="Proteomes" id="UP000799755">
    <property type="component" value="Unassembled WGS sequence"/>
</dbReference>
<dbReference type="EMBL" id="MU003522">
    <property type="protein sequence ID" value="KAF2466975.1"/>
    <property type="molecule type" value="Genomic_DNA"/>
</dbReference>